<proteinExistence type="predicted"/>
<dbReference type="SUPFAM" id="SSF69318">
    <property type="entry name" value="Integrin alpha N-terminal domain"/>
    <property type="match status" value="1"/>
</dbReference>
<evidence type="ECO:0000313" key="5">
    <source>
        <dbReference type="Proteomes" id="UP000805614"/>
    </source>
</evidence>
<feature type="chain" id="PRO_5047012931" evidence="3">
    <location>
        <begin position="23"/>
        <end position="494"/>
    </location>
</feature>
<evidence type="ECO:0000256" key="1">
    <source>
        <dbReference type="ARBA" id="ARBA00022729"/>
    </source>
</evidence>
<dbReference type="PANTHER" id="PTHR23221:SF7">
    <property type="entry name" value="PHOSPHATIDYLINOSITOL-GLYCAN-SPECIFIC PHOSPHOLIPASE D"/>
    <property type="match status" value="1"/>
</dbReference>
<dbReference type="InterPro" id="IPR028994">
    <property type="entry name" value="Integrin_alpha_N"/>
</dbReference>
<organism evidence="4 5">
    <name type="scientific">Actinomadura alba</name>
    <dbReference type="NCBI Taxonomy" id="406431"/>
    <lineage>
        <taxon>Bacteria</taxon>
        <taxon>Bacillati</taxon>
        <taxon>Actinomycetota</taxon>
        <taxon>Actinomycetes</taxon>
        <taxon>Streptosporangiales</taxon>
        <taxon>Thermomonosporaceae</taxon>
        <taxon>Actinomadura</taxon>
    </lineage>
</organism>
<dbReference type="EMBL" id="JABVEC010000009">
    <property type="protein sequence ID" value="MBC6466729.1"/>
    <property type="molecule type" value="Genomic_DNA"/>
</dbReference>
<protein>
    <submittedName>
        <fullName evidence="4">FG-GAP repeat protein</fullName>
    </submittedName>
</protein>
<keyword evidence="1 3" id="KW-0732">Signal</keyword>
<feature type="region of interest" description="Disordered" evidence="2">
    <location>
        <begin position="474"/>
        <end position="494"/>
    </location>
</feature>
<dbReference type="Pfam" id="PF01839">
    <property type="entry name" value="FG-GAP"/>
    <property type="match status" value="1"/>
</dbReference>
<keyword evidence="5" id="KW-1185">Reference proteome</keyword>
<accession>A0ABR7LPF3</accession>
<dbReference type="PANTHER" id="PTHR23221">
    <property type="entry name" value="GLYCOSYLPHOSPHATIDYLINOSITOL PHOSPHOLIPASE D"/>
    <property type="match status" value="1"/>
</dbReference>
<dbReference type="Gene3D" id="2.130.10.130">
    <property type="entry name" value="Integrin alpha, N-terminal"/>
    <property type="match status" value="2"/>
</dbReference>
<sequence length="494" mass="49218">MRLRPALVAAALTLGSVIPIYGAVPASADGCEGGWNDFNGDGFTDIAIGDPAATVNGKAQAGAVRLIYGHGVAPQTFTQGMGMVGETAETGDGFGTNVQLGDIDWDQCVDLIVGVPSEDVGTAKDAGVVHVVHGSPAGLGKGKAPSVWKQGGSGFAGGAEAGDRFGAAISYGKDRVGYPHLLIGVPGEDLSSKKDAGMAYSRHHYGRASDGRTVLGTFALTQDTAGVDGAAESGDQFGASVAGISVIGAPGEAIGSKSAAGVVHVFRSMGPTLDEYVVSQDLSTVSGAAESGDRFGASLSVTQPDWGPDLSDRLAIGVPGEDLGAAKDAGMVHGLSLGRTSAKEVLAVSQDSTGVDDKTESGDMFGQTVHAANVGQGSDKLIVAVGVTGEDSGAGVVQVFPMSGAPGSADVLLRQGQDGITSGTPEAGDHFGAAFTESSQTLLIGAPDDVTHSEGIVHGVPMALFRGGTGTPSTWLPGQDGIPTGGARFGASLS</sequence>
<feature type="signal peptide" evidence="3">
    <location>
        <begin position="1"/>
        <end position="22"/>
    </location>
</feature>
<reference evidence="4 5" key="1">
    <citation type="submission" date="2020-06" db="EMBL/GenBank/DDBJ databases">
        <title>Actinomadura xiongansis sp. nov., isolated from soil of Baiyangdian.</title>
        <authorList>
            <person name="Zhang X."/>
        </authorList>
    </citation>
    <scope>NUCLEOTIDE SEQUENCE [LARGE SCALE GENOMIC DNA]</scope>
    <source>
        <strain evidence="4 5">HBUM206468</strain>
    </source>
</reference>
<name>A0ABR7LPF3_9ACTN</name>
<evidence type="ECO:0000256" key="2">
    <source>
        <dbReference type="SAM" id="MobiDB-lite"/>
    </source>
</evidence>
<dbReference type="InterPro" id="IPR013517">
    <property type="entry name" value="FG-GAP"/>
</dbReference>
<evidence type="ECO:0000256" key="3">
    <source>
        <dbReference type="SAM" id="SignalP"/>
    </source>
</evidence>
<dbReference type="RefSeq" id="WP_187243736.1">
    <property type="nucleotide sequence ID" value="NZ_BAAAOK010000013.1"/>
</dbReference>
<comment type="caution">
    <text evidence="4">The sequence shown here is derived from an EMBL/GenBank/DDBJ whole genome shotgun (WGS) entry which is preliminary data.</text>
</comment>
<dbReference type="Proteomes" id="UP000805614">
    <property type="component" value="Unassembled WGS sequence"/>
</dbReference>
<gene>
    <name evidence="4" type="ORF">HKK74_14625</name>
</gene>
<evidence type="ECO:0000313" key="4">
    <source>
        <dbReference type="EMBL" id="MBC6466729.1"/>
    </source>
</evidence>